<protein>
    <submittedName>
        <fullName evidence="2">Uncharacterized protein</fullName>
    </submittedName>
</protein>
<reference evidence="2" key="1">
    <citation type="submission" date="2023-03" db="EMBL/GenBank/DDBJ databases">
        <title>Edaphobacter sp.</title>
        <authorList>
            <person name="Huber K.J."/>
            <person name="Papendorf J."/>
            <person name="Pilke C."/>
            <person name="Bunk B."/>
            <person name="Sproeer C."/>
            <person name="Pester M."/>
        </authorList>
    </citation>
    <scope>NUCLEOTIDE SEQUENCE</scope>
    <source>
        <strain evidence="2">DSM 110680</strain>
    </source>
</reference>
<dbReference type="RefSeq" id="WP_348260797.1">
    <property type="nucleotide sequence ID" value="NZ_CP121196.1"/>
</dbReference>
<proteinExistence type="predicted"/>
<sequence length="261" mass="28881">MRIQFATLILAMASTTLTLPAQSLAPIHAKCVIGRGEDAGKISLHINEDSDCSADRHCGSNFSNESLNRFTGFTIADLDREGAELTAKLSAESGTLTCTGIVHANELVGDSLFTPDASFVDRMDKLGFRGFDSRKLESYTFVNVTSDYAHSLQEAHIRGVNTDNLIALRIFNVDPAYAQSFPSMGYEQPDADKLIGLKVQGVNTDEVKQIRALGFQPTLDELIQIRIFKITPEFVHRMQERGLKNLTIAKLVQIRIFKLDE</sequence>
<dbReference type="AlphaFoldDB" id="A0AAU7DE09"/>
<dbReference type="EMBL" id="CP121196">
    <property type="protein sequence ID" value="XBH15564.1"/>
    <property type="molecule type" value="Genomic_DNA"/>
</dbReference>
<feature type="chain" id="PRO_5043582573" evidence="1">
    <location>
        <begin position="22"/>
        <end position="261"/>
    </location>
</feature>
<gene>
    <name evidence="2" type="ORF">P8935_13395</name>
</gene>
<evidence type="ECO:0000256" key="1">
    <source>
        <dbReference type="SAM" id="SignalP"/>
    </source>
</evidence>
<name>A0AAU7DE09_9BACT</name>
<accession>A0AAU7DE09</accession>
<keyword evidence="1" id="KW-0732">Signal</keyword>
<organism evidence="2">
    <name type="scientific">Telmatobacter sp. DSM 110680</name>
    <dbReference type="NCBI Taxonomy" id="3036704"/>
    <lineage>
        <taxon>Bacteria</taxon>
        <taxon>Pseudomonadati</taxon>
        <taxon>Acidobacteriota</taxon>
        <taxon>Terriglobia</taxon>
        <taxon>Terriglobales</taxon>
        <taxon>Acidobacteriaceae</taxon>
        <taxon>Telmatobacter</taxon>
    </lineage>
</organism>
<feature type="signal peptide" evidence="1">
    <location>
        <begin position="1"/>
        <end position="21"/>
    </location>
</feature>
<evidence type="ECO:0000313" key="2">
    <source>
        <dbReference type="EMBL" id="XBH15564.1"/>
    </source>
</evidence>